<organism evidence="3 4">
    <name type="scientific">Exophiala spinifera</name>
    <dbReference type="NCBI Taxonomy" id="91928"/>
    <lineage>
        <taxon>Eukaryota</taxon>
        <taxon>Fungi</taxon>
        <taxon>Dikarya</taxon>
        <taxon>Ascomycota</taxon>
        <taxon>Pezizomycotina</taxon>
        <taxon>Eurotiomycetes</taxon>
        <taxon>Chaetothyriomycetidae</taxon>
        <taxon>Chaetothyriales</taxon>
        <taxon>Herpotrichiellaceae</taxon>
        <taxon>Exophiala</taxon>
    </lineage>
</organism>
<dbReference type="InterPro" id="IPR016181">
    <property type="entry name" value="Acyl_CoA_acyltransferase"/>
</dbReference>
<gene>
    <name evidence="3" type="ORF">PV08_06371</name>
</gene>
<dbReference type="Proteomes" id="UP000053328">
    <property type="component" value="Unassembled WGS sequence"/>
</dbReference>
<evidence type="ECO:0000313" key="3">
    <source>
        <dbReference type="EMBL" id="KIW16320.1"/>
    </source>
</evidence>
<dbReference type="AlphaFoldDB" id="A0A0D2BCG6"/>
<proteinExistence type="predicted"/>
<dbReference type="GO" id="GO:0016747">
    <property type="term" value="F:acyltransferase activity, transferring groups other than amino-acyl groups"/>
    <property type="evidence" value="ECO:0007669"/>
    <property type="project" value="InterPro"/>
</dbReference>
<protein>
    <recommendedName>
        <fullName evidence="2">N-acetyltransferase domain-containing protein</fullName>
    </recommendedName>
</protein>
<sequence>MDRNNGQNDCWQDTTTPTVPAFASYTSTLVAHPSISIRVVQPSEIVTRPRVLDEITDVINAVYLHASDGLWATNSARTSLEEVKSFIETGEMIVAVKSDDSEGNDEDDGEDDDPTNVEERRRRQRQKTKRENPAVIVGAVRLGFRSAHVADFGMLAVLDEYKGLGIGNALLSFIEAVALEKGARRIQLEILVPQKWKHPSKEFLKGWYARKGYAFLEKDDIGRRHPKLVDQLVAECDFVVYEKTLLGREEEAGGNIDGAPPRCISELKLVSSTTS</sequence>
<dbReference type="GeneID" id="27333454"/>
<dbReference type="CDD" id="cd04301">
    <property type="entry name" value="NAT_SF"/>
    <property type="match status" value="1"/>
</dbReference>
<dbReference type="OrthoDB" id="5689at2759"/>
<accession>A0A0D2BCG6</accession>
<dbReference type="RefSeq" id="XP_016236536.1">
    <property type="nucleotide sequence ID" value="XM_016380709.1"/>
</dbReference>
<evidence type="ECO:0000256" key="1">
    <source>
        <dbReference type="SAM" id="MobiDB-lite"/>
    </source>
</evidence>
<dbReference type="Pfam" id="PF00583">
    <property type="entry name" value="Acetyltransf_1"/>
    <property type="match status" value="1"/>
</dbReference>
<dbReference type="EMBL" id="KN847495">
    <property type="protein sequence ID" value="KIW16320.1"/>
    <property type="molecule type" value="Genomic_DNA"/>
</dbReference>
<name>A0A0D2BCG6_9EURO</name>
<dbReference type="HOGENOM" id="CLU_088295_0_0_1"/>
<dbReference type="InterPro" id="IPR000182">
    <property type="entry name" value="GNAT_dom"/>
</dbReference>
<keyword evidence="4" id="KW-1185">Reference proteome</keyword>
<dbReference type="VEuPathDB" id="FungiDB:PV08_06371"/>
<feature type="domain" description="N-acetyltransferase" evidence="2">
    <location>
        <begin position="91"/>
        <end position="246"/>
    </location>
</feature>
<dbReference type="PROSITE" id="PS51186">
    <property type="entry name" value="GNAT"/>
    <property type="match status" value="1"/>
</dbReference>
<reference evidence="3 4" key="1">
    <citation type="submission" date="2015-01" db="EMBL/GenBank/DDBJ databases">
        <title>The Genome Sequence of Exophiala spinifera CBS89968.</title>
        <authorList>
            <consortium name="The Broad Institute Genomics Platform"/>
            <person name="Cuomo C."/>
            <person name="de Hoog S."/>
            <person name="Gorbushina A."/>
            <person name="Stielow B."/>
            <person name="Teixiera M."/>
            <person name="Abouelleil A."/>
            <person name="Chapman S.B."/>
            <person name="Priest M."/>
            <person name="Young S.K."/>
            <person name="Wortman J."/>
            <person name="Nusbaum C."/>
            <person name="Birren B."/>
        </authorList>
    </citation>
    <scope>NUCLEOTIDE SEQUENCE [LARGE SCALE GENOMIC DNA]</scope>
    <source>
        <strain evidence="3 4">CBS 89968</strain>
    </source>
</reference>
<dbReference type="Gene3D" id="3.40.630.30">
    <property type="match status" value="1"/>
</dbReference>
<dbReference type="SUPFAM" id="SSF55729">
    <property type="entry name" value="Acyl-CoA N-acyltransferases (Nat)"/>
    <property type="match status" value="1"/>
</dbReference>
<evidence type="ECO:0000259" key="2">
    <source>
        <dbReference type="PROSITE" id="PS51186"/>
    </source>
</evidence>
<evidence type="ECO:0000313" key="4">
    <source>
        <dbReference type="Proteomes" id="UP000053328"/>
    </source>
</evidence>
<feature type="compositionally biased region" description="Acidic residues" evidence="1">
    <location>
        <begin position="101"/>
        <end position="116"/>
    </location>
</feature>
<feature type="region of interest" description="Disordered" evidence="1">
    <location>
        <begin position="97"/>
        <end position="130"/>
    </location>
</feature>